<dbReference type="SMART" id="SM00091">
    <property type="entry name" value="PAS"/>
    <property type="match status" value="2"/>
</dbReference>
<dbReference type="InterPro" id="IPR013656">
    <property type="entry name" value="PAS_4"/>
</dbReference>
<dbReference type="GO" id="GO:0005524">
    <property type="term" value="F:ATP binding"/>
    <property type="evidence" value="ECO:0007669"/>
    <property type="project" value="UniProtKB-KW"/>
</dbReference>
<dbReference type="NCBIfam" id="TIGR00229">
    <property type="entry name" value="sensory_box"/>
    <property type="match status" value="1"/>
</dbReference>
<gene>
    <name evidence="13" type="ORF">EHS11_08955</name>
</gene>
<evidence type="ECO:0000256" key="1">
    <source>
        <dbReference type="ARBA" id="ARBA00000085"/>
    </source>
</evidence>
<feature type="domain" description="Response regulatory" evidence="11">
    <location>
        <begin position="8"/>
        <end position="124"/>
    </location>
</feature>
<evidence type="ECO:0000259" key="10">
    <source>
        <dbReference type="PROSITE" id="PS50109"/>
    </source>
</evidence>
<evidence type="ECO:0000256" key="4">
    <source>
        <dbReference type="ARBA" id="ARBA00022679"/>
    </source>
</evidence>
<dbReference type="SUPFAM" id="SSF52172">
    <property type="entry name" value="CheY-like"/>
    <property type="match status" value="1"/>
</dbReference>
<dbReference type="SMART" id="SM00388">
    <property type="entry name" value="HisKA"/>
    <property type="match status" value="1"/>
</dbReference>
<dbReference type="EC" id="2.7.13.3" evidence="2"/>
<dbReference type="InterPro" id="IPR000014">
    <property type="entry name" value="PAS"/>
</dbReference>
<dbReference type="InterPro" id="IPR036097">
    <property type="entry name" value="HisK_dim/P_sf"/>
</dbReference>
<dbReference type="Pfam" id="PF00512">
    <property type="entry name" value="HisKA"/>
    <property type="match status" value="1"/>
</dbReference>
<dbReference type="CDD" id="cd00156">
    <property type="entry name" value="REC"/>
    <property type="match status" value="1"/>
</dbReference>
<dbReference type="OrthoDB" id="9770473at2"/>
<dbReference type="InterPro" id="IPR011006">
    <property type="entry name" value="CheY-like_superfamily"/>
</dbReference>
<dbReference type="GO" id="GO:0000155">
    <property type="term" value="F:phosphorelay sensor kinase activity"/>
    <property type="evidence" value="ECO:0007669"/>
    <property type="project" value="InterPro"/>
</dbReference>
<evidence type="ECO:0000256" key="6">
    <source>
        <dbReference type="ARBA" id="ARBA00022777"/>
    </source>
</evidence>
<evidence type="ECO:0000256" key="9">
    <source>
        <dbReference type="PROSITE-ProRule" id="PRU00169"/>
    </source>
</evidence>
<dbReference type="Pfam" id="PF00072">
    <property type="entry name" value="Response_reg"/>
    <property type="match status" value="1"/>
</dbReference>
<dbReference type="Pfam" id="PF02518">
    <property type="entry name" value="HATPase_c"/>
    <property type="match status" value="1"/>
</dbReference>
<dbReference type="Gene3D" id="3.30.450.20">
    <property type="entry name" value="PAS domain"/>
    <property type="match status" value="2"/>
</dbReference>
<dbReference type="InterPro" id="IPR001789">
    <property type="entry name" value="Sig_transdc_resp-reg_receiver"/>
</dbReference>
<dbReference type="SMART" id="SM00387">
    <property type="entry name" value="HATPase_c"/>
    <property type="match status" value="1"/>
</dbReference>
<dbReference type="PROSITE" id="PS50113">
    <property type="entry name" value="PAC"/>
    <property type="match status" value="1"/>
</dbReference>
<feature type="modified residue" description="4-aspartylphosphate" evidence="9">
    <location>
        <position position="59"/>
    </location>
</feature>
<keyword evidence="14" id="KW-1185">Reference proteome</keyword>
<protein>
    <recommendedName>
        <fullName evidence="2">histidine kinase</fullName>
        <ecNumber evidence="2">2.7.13.3</ecNumber>
    </recommendedName>
</protein>
<reference evidence="13" key="1">
    <citation type="journal article" date="2019" name="PLoS Negl. Trop. Dis.">
        <title>Revisiting the worldwide diversity of Leptospira species in the environment.</title>
        <authorList>
            <person name="Vincent A.T."/>
            <person name="Schiettekatte O."/>
            <person name="Bourhy P."/>
            <person name="Veyrier F.J."/>
            <person name="Picardeau M."/>
        </authorList>
    </citation>
    <scope>NUCLEOTIDE SEQUENCE [LARGE SCALE GENOMIC DNA]</scope>
    <source>
        <strain evidence="13">201400974</strain>
    </source>
</reference>
<dbReference type="PANTHER" id="PTHR43065">
    <property type="entry name" value="SENSOR HISTIDINE KINASE"/>
    <property type="match status" value="1"/>
</dbReference>
<dbReference type="PRINTS" id="PR00344">
    <property type="entry name" value="BCTRLSENSOR"/>
</dbReference>
<evidence type="ECO:0000313" key="14">
    <source>
        <dbReference type="Proteomes" id="UP000298264"/>
    </source>
</evidence>
<dbReference type="SUPFAM" id="SSF55874">
    <property type="entry name" value="ATPase domain of HSP90 chaperone/DNA topoisomerase II/histidine kinase"/>
    <property type="match status" value="1"/>
</dbReference>
<organism evidence="13 14">
    <name type="scientific">Leptospira ilyithenensis</name>
    <dbReference type="NCBI Taxonomy" id="2484901"/>
    <lineage>
        <taxon>Bacteria</taxon>
        <taxon>Pseudomonadati</taxon>
        <taxon>Spirochaetota</taxon>
        <taxon>Spirochaetia</taxon>
        <taxon>Leptospirales</taxon>
        <taxon>Leptospiraceae</taxon>
        <taxon>Leptospira</taxon>
    </lineage>
</organism>
<dbReference type="EMBL" id="RQHV01000043">
    <property type="protein sequence ID" value="TGN10416.1"/>
    <property type="molecule type" value="Genomic_DNA"/>
</dbReference>
<dbReference type="InterPro" id="IPR004358">
    <property type="entry name" value="Sig_transdc_His_kin-like_C"/>
</dbReference>
<feature type="domain" description="PAC" evidence="12">
    <location>
        <begin position="341"/>
        <end position="395"/>
    </location>
</feature>
<dbReference type="InterPro" id="IPR005467">
    <property type="entry name" value="His_kinase_dom"/>
</dbReference>
<dbReference type="SUPFAM" id="SSF55785">
    <property type="entry name" value="PYP-like sensor domain (PAS domain)"/>
    <property type="match status" value="2"/>
</dbReference>
<dbReference type="SMART" id="SM00448">
    <property type="entry name" value="REC"/>
    <property type="match status" value="1"/>
</dbReference>
<dbReference type="InterPro" id="IPR036890">
    <property type="entry name" value="HATPase_C_sf"/>
</dbReference>
<dbReference type="Gene3D" id="1.10.287.130">
    <property type="match status" value="1"/>
</dbReference>
<evidence type="ECO:0000256" key="3">
    <source>
        <dbReference type="ARBA" id="ARBA00022553"/>
    </source>
</evidence>
<dbReference type="AlphaFoldDB" id="A0A4R9LQN1"/>
<dbReference type="SUPFAM" id="SSF47384">
    <property type="entry name" value="Homodimeric domain of signal transducing histidine kinase"/>
    <property type="match status" value="1"/>
</dbReference>
<evidence type="ECO:0000313" key="13">
    <source>
        <dbReference type="EMBL" id="TGN10416.1"/>
    </source>
</evidence>
<dbReference type="CDD" id="cd00082">
    <property type="entry name" value="HisKA"/>
    <property type="match status" value="1"/>
</dbReference>
<evidence type="ECO:0000256" key="2">
    <source>
        <dbReference type="ARBA" id="ARBA00012438"/>
    </source>
</evidence>
<accession>A0A4R9LQN1</accession>
<keyword evidence="8" id="KW-0902">Two-component regulatory system</keyword>
<dbReference type="RefSeq" id="WP_135764050.1">
    <property type="nucleotide sequence ID" value="NZ_RQHV01000043.1"/>
</dbReference>
<keyword evidence="4" id="KW-0808">Transferase</keyword>
<keyword evidence="6" id="KW-0418">Kinase</keyword>
<dbReference type="PANTHER" id="PTHR43065:SF46">
    <property type="entry name" value="C4-DICARBOXYLATE TRANSPORT SENSOR PROTEIN DCTB"/>
    <property type="match status" value="1"/>
</dbReference>
<evidence type="ECO:0000256" key="7">
    <source>
        <dbReference type="ARBA" id="ARBA00022840"/>
    </source>
</evidence>
<dbReference type="Gene3D" id="3.40.50.2300">
    <property type="match status" value="1"/>
</dbReference>
<dbReference type="InterPro" id="IPR003594">
    <property type="entry name" value="HATPase_dom"/>
</dbReference>
<comment type="caution">
    <text evidence="13">The sequence shown here is derived from an EMBL/GenBank/DDBJ whole genome shotgun (WGS) entry which is preliminary data.</text>
</comment>
<name>A0A4R9LQN1_9LEPT</name>
<dbReference type="Gene3D" id="3.30.565.10">
    <property type="entry name" value="Histidine kinase-like ATPase, C-terminal domain"/>
    <property type="match status" value="1"/>
</dbReference>
<sequence length="641" mass="73595">MNPNRKIQVLVIEDSKAAYASILSNLKEGGWDVYSERVEWKKELEEALLRRNWDIVISDYYLPDFDGKTAIEMVREKFSDLPVILITEFIGEEMATEMFRIGANDFIQKSKIEKLTYVVAREFESYQAKKQQKKAWEMLVHGEEMLTRSQALAKLGHFEILYPERKILWSLETYKILGYPYGEMPSEEKFFNRVHEADRANLESLWENARTEAKQFDLELRLKLPSSSKFVRLTLECEHLSNGKSRYFGTLHDTSSYNSLESAIRHNAQLFKGIFNNSSQIIILLDLEGHILKMNRTSVALLEREERDIQGLHIISSLFSQSLSEVKRILDQGIVRATKMESTEVFATYTAPSGRVIFLDCDISTVADPSGEVMYLVFEGKDITEKIELERAYGQAQKMEALGTFAGGIAHDFNNLLTPMFNFVSFLLSDWEPSRSDPDKKKTFFALDGMMKALERAKSLTGQILDFSKKDAVTLTNIDLHISLEGILNELQKGKPFFGKLVIDFEAGKAQIQADSTYLYQIFSNLYENALFAISEVEHPKISLITRRIWIGESHLRNYPFLKQTYYWEVEFQDNGSGIPPEVMSRIFEPFFTTKGRKGTGLGLPIIYGIMRRMGGLITVKSDPGSRTSFYCYFPAWDVLE</sequence>
<keyword evidence="5" id="KW-0547">Nucleotide-binding</keyword>
<proteinExistence type="predicted"/>
<dbReference type="InterPro" id="IPR035965">
    <property type="entry name" value="PAS-like_dom_sf"/>
</dbReference>
<comment type="catalytic activity">
    <reaction evidence="1">
        <text>ATP + protein L-histidine = ADP + protein N-phospho-L-histidine.</text>
        <dbReference type="EC" id="2.7.13.3"/>
    </reaction>
</comment>
<dbReference type="Pfam" id="PF08448">
    <property type="entry name" value="PAS_4"/>
    <property type="match status" value="1"/>
</dbReference>
<evidence type="ECO:0000256" key="8">
    <source>
        <dbReference type="ARBA" id="ARBA00023012"/>
    </source>
</evidence>
<keyword evidence="3 9" id="KW-0597">Phosphoprotein</keyword>
<dbReference type="PROSITE" id="PS50110">
    <property type="entry name" value="RESPONSE_REGULATORY"/>
    <property type="match status" value="1"/>
</dbReference>
<evidence type="ECO:0000259" key="12">
    <source>
        <dbReference type="PROSITE" id="PS50113"/>
    </source>
</evidence>
<feature type="domain" description="Histidine kinase" evidence="10">
    <location>
        <begin position="408"/>
        <end position="638"/>
    </location>
</feature>
<dbReference type="InterPro" id="IPR003661">
    <property type="entry name" value="HisK_dim/P_dom"/>
</dbReference>
<evidence type="ECO:0000256" key="5">
    <source>
        <dbReference type="ARBA" id="ARBA00022741"/>
    </source>
</evidence>
<evidence type="ECO:0000259" key="11">
    <source>
        <dbReference type="PROSITE" id="PS50110"/>
    </source>
</evidence>
<dbReference type="Proteomes" id="UP000298264">
    <property type="component" value="Unassembled WGS sequence"/>
</dbReference>
<dbReference type="PROSITE" id="PS50109">
    <property type="entry name" value="HIS_KIN"/>
    <property type="match status" value="1"/>
</dbReference>
<keyword evidence="7" id="KW-0067">ATP-binding</keyword>
<dbReference type="InterPro" id="IPR000700">
    <property type="entry name" value="PAS-assoc_C"/>
</dbReference>